<dbReference type="AlphaFoldDB" id="A0A1I3Z3U6"/>
<dbReference type="Pfam" id="PF13689">
    <property type="entry name" value="DUF4154"/>
    <property type="match status" value="1"/>
</dbReference>
<gene>
    <name evidence="1" type="ORF">SAMN05216302_100574</name>
</gene>
<name>A0A1I3Z3U6_9PROT</name>
<dbReference type="EMBL" id="FOSP01000005">
    <property type="protein sequence ID" value="SFK38742.1"/>
    <property type="molecule type" value="Genomic_DNA"/>
</dbReference>
<proteinExistence type="predicted"/>
<dbReference type="STRING" id="52441.SAMN05216302_100574"/>
<protein>
    <submittedName>
        <fullName evidence="1">Uncharacterized protein</fullName>
    </submittedName>
</protein>
<reference evidence="2" key="1">
    <citation type="submission" date="2016-10" db="EMBL/GenBank/DDBJ databases">
        <authorList>
            <person name="Varghese N."/>
            <person name="Submissions S."/>
        </authorList>
    </citation>
    <scope>NUCLEOTIDE SEQUENCE [LARGE SCALE GENOMIC DNA]</scope>
    <source>
        <strain evidence="2">Nm69</strain>
    </source>
</reference>
<dbReference type="InterPro" id="IPR025293">
    <property type="entry name" value="YfiR/HmsC-like"/>
</dbReference>
<organism evidence="1 2">
    <name type="scientific">Nitrosomonas aestuarii</name>
    <dbReference type="NCBI Taxonomy" id="52441"/>
    <lineage>
        <taxon>Bacteria</taxon>
        <taxon>Pseudomonadati</taxon>
        <taxon>Pseudomonadota</taxon>
        <taxon>Betaproteobacteria</taxon>
        <taxon>Nitrosomonadales</taxon>
        <taxon>Nitrosomonadaceae</taxon>
        <taxon>Nitrosomonas</taxon>
    </lineage>
</organism>
<evidence type="ECO:0000313" key="2">
    <source>
        <dbReference type="Proteomes" id="UP000199533"/>
    </source>
</evidence>
<dbReference type="Proteomes" id="UP000199533">
    <property type="component" value="Unassembled WGS sequence"/>
</dbReference>
<evidence type="ECO:0000313" key="1">
    <source>
        <dbReference type="EMBL" id="SFK38742.1"/>
    </source>
</evidence>
<accession>A0A1I3Z3U6</accession>
<keyword evidence="2" id="KW-1185">Reference proteome</keyword>
<sequence length="60" mass="6448">MKISRLAALKKAGNCQTVYISKLEAGHLSNILDSLKKQAILALADGANMARTSKILHLIT</sequence>